<sequence>MEPLQKIMQGLVTKNGTDSHSKGVECPHCKEIVPPLEIEVLGHTRWVQPVCKCEADVQKAELEIYKNAQREREVRELFSISELGERFEESDFGNFATRPGAEKAEKITRYYADNFDEFGLESILLWGVPGNGKSHLAAAVHNQLHKEGKVVVFVSMPDLLKKIKNTFGKGKSESEQQILKALNVCDLLIIDDIGAEKTSDWVQEIVFLIIDNRYRRNKPIMATSNLEPKELAGQLGKRSYDRLIEISQPIENKATSYRRQVAKGRLSKFDHLLNN</sequence>
<dbReference type="Proteomes" id="UP000053354">
    <property type="component" value="Chromosome"/>
</dbReference>
<dbReference type="KEGG" id="pll:I858_015675"/>
<dbReference type="Pfam" id="PF01695">
    <property type="entry name" value="IstB_IS21"/>
    <property type="match status" value="1"/>
</dbReference>
<dbReference type="SMART" id="SM00382">
    <property type="entry name" value="AAA"/>
    <property type="match status" value="1"/>
</dbReference>
<dbReference type="PANTHER" id="PTHR30050:SF4">
    <property type="entry name" value="ATP-BINDING PROTEIN RV3427C IN INSERTION SEQUENCE-RELATED"/>
    <property type="match status" value="1"/>
</dbReference>
<dbReference type="GO" id="GO:0005524">
    <property type="term" value="F:ATP binding"/>
    <property type="evidence" value="ECO:0007669"/>
    <property type="project" value="InterPro"/>
</dbReference>
<dbReference type="NCBIfam" id="NF005992">
    <property type="entry name" value="PRK08116.1"/>
    <property type="match status" value="1"/>
</dbReference>
<dbReference type="GO" id="GO:0006260">
    <property type="term" value="P:DNA replication"/>
    <property type="evidence" value="ECO:0007669"/>
    <property type="project" value="TreeGrafter"/>
</dbReference>
<dbReference type="AlphaFoldDB" id="A0A1B1S5I8"/>
<proteinExistence type="predicted"/>
<dbReference type="EMBL" id="CP016540">
    <property type="protein sequence ID" value="ANU28429.1"/>
    <property type="molecule type" value="Genomic_DNA"/>
</dbReference>
<gene>
    <name evidence="2" type="ORF">I858_015675</name>
</gene>
<reference evidence="2" key="1">
    <citation type="submission" date="2016-10" db="EMBL/GenBank/DDBJ databases">
        <authorList>
            <person name="See-Too W.S."/>
        </authorList>
    </citation>
    <scope>NUCLEOTIDE SEQUENCE</scope>
    <source>
        <strain evidence="2">L10.15</strain>
    </source>
</reference>
<dbReference type="InterPro" id="IPR003593">
    <property type="entry name" value="AAA+_ATPase"/>
</dbReference>
<dbReference type="CDD" id="cd00009">
    <property type="entry name" value="AAA"/>
    <property type="match status" value="1"/>
</dbReference>
<dbReference type="InterPro" id="IPR002611">
    <property type="entry name" value="IstB_ATP-bd"/>
</dbReference>
<evidence type="ECO:0000313" key="3">
    <source>
        <dbReference type="Proteomes" id="UP000053354"/>
    </source>
</evidence>
<organism evidence="2 3">
    <name type="scientific">Planococcus versutus</name>
    <dbReference type="NCBI Taxonomy" id="1302659"/>
    <lineage>
        <taxon>Bacteria</taxon>
        <taxon>Bacillati</taxon>
        <taxon>Bacillota</taxon>
        <taxon>Bacilli</taxon>
        <taxon>Bacillales</taxon>
        <taxon>Caryophanaceae</taxon>
        <taxon>Planococcus</taxon>
    </lineage>
</organism>
<feature type="domain" description="AAA+ ATPase" evidence="1">
    <location>
        <begin position="119"/>
        <end position="245"/>
    </location>
</feature>
<accession>A0A1B1S5I8</accession>
<dbReference type="SUPFAM" id="SSF52540">
    <property type="entry name" value="P-loop containing nucleoside triphosphate hydrolases"/>
    <property type="match status" value="1"/>
</dbReference>
<dbReference type="STRING" id="1302659.I858_015675"/>
<protein>
    <recommendedName>
        <fullName evidence="1">AAA+ ATPase domain-containing protein</fullName>
    </recommendedName>
</protein>
<keyword evidence="3" id="KW-1185">Reference proteome</keyword>
<dbReference type="Gene3D" id="3.40.50.300">
    <property type="entry name" value="P-loop containing nucleotide triphosphate hydrolases"/>
    <property type="match status" value="1"/>
</dbReference>
<dbReference type="PANTHER" id="PTHR30050">
    <property type="entry name" value="CHROMOSOMAL REPLICATION INITIATOR PROTEIN DNAA"/>
    <property type="match status" value="1"/>
</dbReference>
<evidence type="ECO:0000313" key="2">
    <source>
        <dbReference type="EMBL" id="ANU28429.1"/>
    </source>
</evidence>
<name>A0A1B1S5I8_9BACL</name>
<evidence type="ECO:0000259" key="1">
    <source>
        <dbReference type="SMART" id="SM00382"/>
    </source>
</evidence>
<dbReference type="InterPro" id="IPR027417">
    <property type="entry name" value="P-loop_NTPase"/>
</dbReference>